<organism evidence="2 3">
    <name type="scientific">Trichinella spiralis</name>
    <name type="common">Trichina worm</name>
    <dbReference type="NCBI Taxonomy" id="6334"/>
    <lineage>
        <taxon>Eukaryota</taxon>
        <taxon>Metazoa</taxon>
        <taxon>Ecdysozoa</taxon>
        <taxon>Nematoda</taxon>
        <taxon>Enoplea</taxon>
        <taxon>Dorylaimia</taxon>
        <taxon>Trichinellida</taxon>
        <taxon>Trichinellidae</taxon>
        <taxon>Trichinella</taxon>
    </lineage>
</organism>
<feature type="compositionally biased region" description="Pro residues" evidence="1">
    <location>
        <begin position="206"/>
        <end position="223"/>
    </location>
</feature>
<comment type="caution">
    <text evidence="2">The sequence shown here is derived from an EMBL/GenBank/DDBJ whole genome shotgun (WGS) entry which is preliminary data.</text>
</comment>
<gene>
    <name evidence="2" type="ORF">T01_4868</name>
</gene>
<evidence type="ECO:0000313" key="3">
    <source>
        <dbReference type="Proteomes" id="UP000054776"/>
    </source>
</evidence>
<evidence type="ECO:0000313" key="2">
    <source>
        <dbReference type="EMBL" id="KRY31630.1"/>
    </source>
</evidence>
<sequence length="239" mass="26165">MHMEKKEEKWSKSRASERMVDRLARIVCWSIEINVQCNTNKQIKSGINEFCEMANMPRVGLEYLMQVEDGETENGPHPGAQGRVQTLPCSLGRQSARSPSLERGKPRLSALKRRVRLSCFTCLRCAGSLVFSPLQGEGEIVRFLPAQQSGGDFAFFLVYKGGEICAFHEKIVRVGEISRFRRFSGGEVFGCGGGLPFGQPDRPRAAPRPPAPGTPKASSPPSPRAGLTILAEMTLGGSI</sequence>
<name>A0A0V1B3L6_TRISP</name>
<dbReference type="EMBL" id="JYDH01000114">
    <property type="protein sequence ID" value="KRY31630.1"/>
    <property type="molecule type" value="Genomic_DNA"/>
</dbReference>
<accession>A0A0V1B3L6</accession>
<proteinExistence type="predicted"/>
<evidence type="ECO:0000256" key="1">
    <source>
        <dbReference type="SAM" id="MobiDB-lite"/>
    </source>
</evidence>
<feature type="region of interest" description="Disordered" evidence="1">
    <location>
        <begin position="199"/>
        <end position="226"/>
    </location>
</feature>
<dbReference type="Proteomes" id="UP000054776">
    <property type="component" value="Unassembled WGS sequence"/>
</dbReference>
<dbReference type="AlphaFoldDB" id="A0A0V1B3L6"/>
<reference evidence="2 3" key="1">
    <citation type="submission" date="2015-01" db="EMBL/GenBank/DDBJ databases">
        <title>Evolution of Trichinella species and genotypes.</title>
        <authorList>
            <person name="Korhonen P.K."/>
            <person name="Edoardo P."/>
            <person name="Giuseppe L.R."/>
            <person name="Gasser R.B."/>
        </authorList>
    </citation>
    <scope>NUCLEOTIDE SEQUENCE [LARGE SCALE GENOMIC DNA]</scope>
    <source>
        <strain evidence="2">ISS3</strain>
    </source>
</reference>
<keyword evidence="3" id="KW-1185">Reference proteome</keyword>
<protein>
    <submittedName>
        <fullName evidence="2">Uncharacterized protein</fullName>
    </submittedName>
</protein>
<dbReference type="InParanoid" id="A0A0V1B3L6"/>